<feature type="domain" description="GHMP kinase N-terminal" evidence="6">
    <location>
        <begin position="103"/>
        <end position="191"/>
    </location>
</feature>
<dbReference type="InterPro" id="IPR006203">
    <property type="entry name" value="GHMP_knse_ATP-bd_CS"/>
</dbReference>
<keyword evidence="10" id="KW-1185">Reference proteome</keyword>
<evidence type="ECO:0000256" key="4">
    <source>
        <dbReference type="ARBA" id="ARBA00022777"/>
    </source>
</evidence>
<dbReference type="InterPro" id="IPR020568">
    <property type="entry name" value="Ribosomal_Su5_D2-typ_SF"/>
</dbReference>
<dbReference type="GO" id="GO:0005524">
    <property type="term" value="F:ATP binding"/>
    <property type="evidence" value="ECO:0007669"/>
    <property type="project" value="UniProtKB-KW"/>
</dbReference>
<dbReference type="PIRSF" id="PIRSF000530">
    <property type="entry name" value="Galactokinase"/>
    <property type="match status" value="1"/>
</dbReference>
<feature type="domain" description="GHMP kinase C-terminal" evidence="7">
    <location>
        <begin position="345"/>
        <end position="402"/>
    </location>
</feature>
<name>A0ABD4Z3T7_9CREN</name>
<dbReference type="InterPro" id="IPR013750">
    <property type="entry name" value="GHMP_kinase_C_dom"/>
</dbReference>
<dbReference type="InterPro" id="IPR006204">
    <property type="entry name" value="GHMP_kinase_N_dom"/>
</dbReference>
<dbReference type="Pfam" id="PF00288">
    <property type="entry name" value="GHMP_kinases_N"/>
    <property type="match status" value="1"/>
</dbReference>
<dbReference type="PROSITE" id="PS00627">
    <property type="entry name" value="GHMP_KINASES_ATP"/>
    <property type="match status" value="1"/>
</dbReference>
<dbReference type="Proteomes" id="UP001529235">
    <property type="component" value="Unassembled WGS sequence"/>
</dbReference>
<dbReference type="RefSeq" id="WP_285272960.1">
    <property type="nucleotide sequence ID" value="NZ_JASNVW010000001.1"/>
</dbReference>
<keyword evidence="4" id="KW-0418">Kinase</keyword>
<evidence type="ECO:0000256" key="3">
    <source>
        <dbReference type="ARBA" id="ARBA00022741"/>
    </source>
</evidence>
<evidence type="ECO:0000256" key="2">
    <source>
        <dbReference type="ARBA" id="ARBA00022679"/>
    </source>
</evidence>
<dbReference type="InterPro" id="IPR036554">
    <property type="entry name" value="GHMP_kinase_C_sf"/>
</dbReference>
<evidence type="ECO:0000259" key="7">
    <source>
        <dbReference type="Pfam" id="PF08544"/>
    </source>
</evidence>
<gene>
    <name evidence="9" type="ORF">QPL79_01200</name>
</gene>
<evidence type="ECO:0000256" key="5">
    <source>
        <dbReference type="ARBA" id="ARBA00022840"/>
    </source>
</evidence>
<dbReference type="SUPFAM" id="SSF54211">
    <property type="entry name" value="Ribosomal protein S5 domain 2-like"/>
    <property type="match status" value="1"/>
</dbReference>
<evidence type="ECO:0000313" key="9">
    <source>
        <dbReference type="EMBL" id="MDK6027982.1"/>
    </source>
</evidence>
<reference evidence="9 10" key="1">
    <citation type="submission" date="2023-05" db="EMBL/GenBank/DDBJ databases">
        <title>A new hyperthermophilic archaea 'Ignisphaera cupida' sp. nov. and description of the family 'Ignisphaeraceae' fam. nov.</title>
        <authorList>
            <person name="Podosokorskaya O.A."/>
            <person name="Elcheninov A.G."/>
            <person name="Klukina A."/>
            <person name="Merkel A.Y."/>
        </authorList>
    </citation>
    <scope>NUCLEOTIDE SEQUENCE [LARGE SCALE GENOMIC DNA]</scope>
    <source>
        <strain evidence="9 10">4213-co</strain>
    </source>
</reference>
<dbReference type="GO" id="GO:0005975">
    <property type="term" value="P:carbohydrate metabolic process"/>
    <property type="evidence" value="ECO:0007669"/>
    <property type="project" value="UniProtKB-ARBA"/>
</dbReference>
<evidence type="ECO:0000259" key="8">
    <source>
        <dbReference type="Pfam" id="PF10509"/>
    </source>
</evidence>
<organism evidence="9 10">
    <name type="scientific">Ignisphaera cupida</name>
    <dbReference type="NCBI Taxonomy" id="3050454"/>
    <lineage>
        <taxon>Archaea</taxon>
        <taxon>Thermoproteota</taxon>
        <taxon>Thermoprotei</taxon>
        <taxon>Desulfurococcales</taxon>
        <taxon>Desulfurococcaceae</taxon>
        <taxon>Ignisphaera</taxon>
    </lineage>
</organism>
<dbReference type="EMBL" id="JASNVW010000001">
    <property type="protein sequence ID" value="MDK6027982.1"/>
    <property type="molecule type" value="Genomic_DNA"/>
</dbReference>
<keyword evidence="3" id="KW-0547">Nucleotide-binding</keyword>
<dbReference type="InterPro" id="IPR006206">
    <property type="entry name" value="Mevalonate/galactokinase"/>
</dbReference>
<dbReference type="Gene3D" id="3.30.70.890">
    <property type="entry name" value="GHMP kinase, C-terminal domain"/>
    <property type="match status" value="1"/>
</dbReference>
<dbReference type="Pfam" id="PF08544">
    <property type="entry name" value="GHMP_kinases_C"/>
    <property type="match status" value="1"/>
</dbReference>
<evidence type="ECO:0000256" key="1">
    <source>
        <dbReference type="ARBA" id="ARBA00006566"/>
    </source>
</evidence>
<dbReference type="AlphaFoldDB" id="A0ABD4Z3T7"/>
<accession>A0ABD4Z3T7</accession>
<dbReference type="InterPro" id="IPR019539">
    <property type="entry name" value="GalKase_N"/>
</dbReference>
<comment type="caution">
    <text evidence="9">The sequence shown here is derived from an EMBL/GenBank/DDBJ whole genome shotgun (WGS) entry which is preliminary data.</text>
</comment>
<protein>
    <submittedName>
        <fullName evidence="9">Galactokinase family protein</fullName>
    </submittedName>
</protein>
<sequence>MSYGFNKDVDVVIKEFNSMFNVDPDVVVSAPGRLDFLNTHQDYKGLPVVSVGVNLRTYVAGKRFEGSFIEVFSGNLRDEGSDYFDRIDLSKLELVSKQKWFGNYLRAAIIALKQRGYVINSGARIWIRSWVPIASGLGSSGTLVVAFIAALNELYGLNLSVKDIAELAYIAEHDVLNIPCGRLDQYGAAFGNVSVIETVPPYNVETIQFSEGIFAVIDSGIRHSTADIHPKRQKEIEMGLEKLMSIASESLRKKLGYRYWEPKWDSLTIEELKPYLNELEEKSRNRILYTIKAHKSTMLAIKILKGYKPSSTEIAQVLEVSEEDARKIVGKSKVDIIGYIMTHQHQLLSRLYDVSLPELDKIVDEFISNGALGAKLSGAGLGGCVIALFRDSETASKALNHILSRGIGARGWIVKVDRGITRHR</sequence>
<evidence type="ECO:0000313" key="10">
    <source>
        <dbReference type="Proteomes" id="UP001529235"/>
    </source>
</evidence>
<dbReference type="PANTHER" id="PTHR10457">
    <property type="entry name" value="MEVALONATE KINASE/GALACTOKINASE"/>
    <property type="match status" value="1"/>
</dbReference>
<dbReference type="PRINTS" id="PR00959">
    <property type="entry name" value="MEVGALKINASE"/>
</dbReference>
<dbReference type="Gene3D" id="3.30.230.10">
    <property type="match status" value="1"/>
</dbReference>
<dbReference type="Pfam" id="PF10509">
    <property type="entry name" value="GalKase_gal_bdg"/>
    <property type="match status" value="1"/>
</dbReference>
<dbReference type="InterPro" id="IPR014721">
    <property type="entry name" value="Ribsml_uS5_D2-typ_fold_subgr"/>
</dbReference>
<dbReference type="PANTHER" id="PTHR10457:SF7">
    <property type="entry name" value="GALACTOKINASE-RELATED"/>
    <property type="match status" value="1"/>
</dbReference>
<feature type="domain" description="Galactokinase N-terminal" evidence="8">
    <location>
        <begin position="14"/>
        <end position="62"/>
    </location>
</feature>
<dbReference type="GO" id="GO:0016301">
    <property type="term" value="F:kinase activity"/>
    <property type="evidence" value="ECO:0007669"/>
    <property type="project" value="UniProtKB-KW"/>
</dbReference>
<keyword evidence="2" id="KW-0808">Transferase</keyword>
<comment type="similarity">
    <text evidence="1">Belongs to the GHMP kinase family. GalK subfamily.</text>
</comment>
<proteinExistence type="inferred from homology"/>
<keyword evidence="5" id="KW-0067">ATP-binding</keyword>
<dbReference type="SUPFAM" id="SSF55060">
    <property type="entry name" value="GHMP Kinase, C-terminal domain"/>
    <property type="match status" value="1"/>
</dbReference>
<evidence type="ECO:0000259" key="6">
    <source>
        <dbReference type="Pfam" id="PF00288"/>
    </source>
</evidence>